<reference evidence="1 2" key="1">
    <citation type="submission" date="2017-11" db="EMBL/GenBank/DDBJ databases">
        <title>The genome of Rhizophagus clarus HR1 reveals common genetic basis of auxotrophy among arbuscular mycorrhizal fungi.</title>
        <authorList>
            <person name="Kobayashi Y."/>
        </authorList>
    </citation>
    <scope>NUCLEOTIDE SEQUENCE [LARGE SCALE GENOMIC DNA]</scope>
    <source>
        <strain evidence="1 2">HR1</strain>
    </source>
</reference>
<evidence type="ECO:0000313" key="2">
    <source>
        <dbReference type="Proteomes" id="UP000247702"/>
    </source>
</evidence>
<dbReference type="STRING" id="94130.A0A2Z6RRA2"/>
<feature type="non-terminal residue" evidence="1">
    <location>
        <position position="221"/>
    </location>
</feature>
<name>A0A2Z6RRA2_9GLOM</name>
<dbReference type="EMBL" id="BEXD01003295">
    <property type="protein sequence ID" value="GBC00755.1"/>
    <property type="molecule type" value="Genomic_DNA"/>
</dbReference>
<evidence type="ECO:0000313" key="1">
    <source>
        <dbReference type="EMBL" id="GBC00755.1"/>
    </source>
</evidence>
<proteinExistence type="predicted"/>
<dbReference type="Proteomes" id="UP000247702">
    <property type="component" value="Unassembled WGS sequence"/>
</dbReference>
<dbReference type="AlphaFoldDB" id="A0A2Z6RRA2"/>
<sequence length="221" mass="25726">MPDLKEPSQHKINNYLYLIINQLNHLWNGYFIKTNEHNNGRFVRGAIIGCSSDVPASQKLCSFISACIACYRYYKSANFINNQPNFGRFADLNDWFIERDINEIREKASSYNNSRCNIKPKLLRIISKNTILQYFLSNCDNDHLFSSLEIIEPRKSVGSLAALDDFASDEYQNFIRLSLIEEDLAYRTEYFPGLLMKPCKETTLPNQILDLLVEFYNSLYN</sequence>
<protein>
    <submittedName>
        <fullName evidence="1">Uncharacterized protein</fullName>
    </submittedName>
</protein>
<comment type="caution">
    <text evidence="1">The sequence shown here is derived from an EMBL/GenBank/DDBJ whole genome shotgun (WGS) entry which is preliminary data.</text>
</comment>
<gene>
    <name evidence="1" type="ORF">RclHR1_39640001</name>
</gene>
<accession>A0A2Z6RRA2</accession>
<organism evidence="1 2">
    <name type="scientific">Rhizophagus clarus</name>
    <dbReference type="NCBI Taxonomy" id="94130"/>
    <lineage>
        <taxon>Eukaryota</taxon>
        <taxon>Fungi</taxon>
        <taxon>Fungi incertae sedis</taxon>
        <taxon>Mucoromycota</taxon>
        <taxon>Glomeromycotina</taxon>
        <taxon>Glomeromycetes</taxon>
        <taxon>Glomerales</taxon>
        <taxon>Glomeraceae</taxon>
        <taxon>Rhizophagus</taxon>
    </lineage>
</organism>
<keyword evidence="2" id="KW-1185">Reference proteome</keyword>